<dbReference type="AlphaFoldDB" id="A0A8H3BBL6"/>
<dbReference type="GO" id="GO:0042030">
    <property type="term" value="F:ATPase inhibitor activity"/>
    <property type="evidence" value="ECO:0007669"/>
    <property type="project" value="InterPro"/>
</dbReference>
<comment type="function">
    <text evidence="4">Inhibits the enzyme activity of ATPase.</text>
</comment>
<feature type="compositionally biased region" description="Basic and acidic residues" evidence="5">
    <location>
        <begin position="84"/>
        <end position="95"/>
    </location>
</feature>
<dbReference type="Gene3D" id="1.20.5.500">
    <property type="entry name" value="Single helix bin"/>
    <property type="match status" value="1"/>
</dbReference>
<proteinExistence type="inferred from homology"/>
<evidence type="ECO:0000313" key="6">
    <source>
        <dbReference type="EMBL" id="CAE6451848.1"/>
    </source>
</evidence>
<evidence type="ECO:0000256" key="5">
    <source>
        <dbReference type="SAM" id="MobiDB-lite"/>
    </source>
</evidence>
<evidence type="ECO:0000313" key="7">
    <source>
        <dbReference type="Proteomes" id="UP000663831"/>
    </source>
</evidence>
<comment type="subcellular location">
    <subcellularLocation>
        <location evidence="1">Mitochondrion</location>
    </subcellularLocation>
</comment>
<dbReference type="Pfam" id="PF04568">
    <property type="entry name" value="IATP"/>
    <property type="match status" value="1"/>
</dbReference>
<evidence type="ECO:0000256" key="4">
    <source>
        <dbReference type="RuleBase" id="RU368087"/>
    </source>
</evidence>
<evidence type="ECO:0000256" key="1">
    <source>
        <dbReference type="ARBA" id="ARBA00004173"/>
    </source>
</evidence>
<feature type="region of interest" description="Disordered" evidence="5">
    <location>
        <begin position="69"/>
        <end position="95"/>
    </location>
</feature>
<accession>A0A8H3BBL6</accession>
<evidence type="ECO:0000256" key="3">
    <source>
        <dbReference type="ARBA" id="ARBA00023128"/>
    </source>
</evidence>
<dbReference type="GO" id="GO:0005739">
    <property type="term" value="C:mitochondrion"/>
    <property type="evidence" value="ECO:0007669"/>
    <property type="project" value="UniProtKB-SubCell"/>
</dbReference>
<sequence>MIARIALRTAARPNRVAASHATAVRFYTEDQFGRKEKAHEEQYVRKHQEEQLKKLKDQHQEEQLKKLKDQLARSKAEAAQLEQKINEQESKKERK</sequence>
<evidence type="ECO:0000256" key="2">
    <source>
        <dbReference type="ARBA" id="ARBA00010901"/>
    </source>
</evidence>
<dbReference type="EMBL" id="CAJMWV010002015">
    <property type="protein sequence ID" value="CAE6451848.1"/>
    <property type="molecule type" value="Genomic_DNA"/>
</dbReference>
<dbReference type="Proteomes" id="UP000663831">
    <property type="component" value="Unassembled WGS sequence"/>
</dbReference>
<dbReference type="SUPFAM" id="SSF64602">
    <property type="entry name" value="F1 ATPase inhibitor, IF1, C-terminal domain"/>
    <property type="match status" value="1"/>
</dbReference>
<protein>
    <recommendedName>
        <fullName evidence="4">ATPase inhibitor, mitochondrial</fullName>
    </recommendedName>
</protein>
<comment type="similarity">
    <text evidence="2 4">Belongs to the ATPase inhibitor family.</text>
</comment>
<gene>
    <name evidence="6" type="ORF">RDB_LOCUS67527</name>
</gene>
<dbReference type="InterPro" id="IPR007648">
    <property type="entry name" value="ATPase_inhibitor_mt"/>
</dbReference>
<name>A0A8H3BBL6_9AGAM</name>
<keyword evidence="3" id="KW-0496">Mitochondrion</keyword>
<comment type="caution">
    <text evidence="6">The sequence shown here is derived from an EMBL/GenBank/DDBJ whole genome shotgun (WGS) entry which is preliminary data.</text>
</comment>
<organism evidence="6 7">
    <name type="scientific">Rhizoctonia solani</name>
    <dbReference type="NCBI Taxonomy" id="456999"/>
    <lineage>
        <taxon>Eukaryota</taxon>
        <taxon>Fungi</taxon>
        <taxon>Dikarya</taxon>
        <taxon>Basidiomycota</taxon>
        <taxon>Agaricomycotina</taxon>
        <taxon>Agaricomycetes</taxon>
        <taxon>Cantharellales</taxon>
        <taxon>Ceratobasidiaceae</taxon>
        <taxon>Rhizoctonia</taxon>
    </lineage>
</organism>
<reference evidence="6" key="1">
    <citation type="submission" date="2021-01" db="EMBL/GenBank/DDBJ databases">
        <authorList>
            <person name="Kaushik A."/>
        </authorList>
    </citation>
    <scope>NUCLEOTIDE SEQUENCE</scope>
    <source>
        <strain evidence="6">AG3-1AP</strain>
    </source>
</reference>